<evidence type="ECO:0000259" key="1">
    <source>
        <dbReference type="PROSITE" id="PS51729"/>
    </source>
</evidence>
<name>A0ABY4ISH0_9MICO</name>
<dbReference type="Proteomes" id="UP000831963">
    <property type="component" value="Chromosome"/>
</dbReference>
<dbReference type="PANTHER" id="PTHR31435">
    <property type="entry name" value="PROTEIN NATD1"/>
    <property type="match status" value="1"/>
</dbReference>
<dbReference type="InterPro" id="IPR045057">
    <property type="entry name" value="Gcn5-rel_NAT"/>
</dbReference>
<dbReference type="Gene3D" id="3.40.630.30">
    <property type="match status" value="1"/>
</dbReference>
<proteinExistence type="predicted"/>
<organism evidence="2 3">
    <name type="scientific">Microbacterium galbinum</name>
    <dbReference type="NCBI Taxonomy" id="2851646"/>
    <lineage>
        <taxon>Bacteria</taxon>
        <taxon>Bacillati</taxon>
        <taxon>Actinomycetota</taxon>
        <taxon>Actinomycetes</taxon>
        <taxon>Micrococcales</taxon>
        <taxon>Microbacteriaceae</taxon>
        <taxon>Microbacterium</taxon>
    </lineage>
</organism>
<accession>A0ABY4ISH0</accession>
<protein>
    <submittedName>
        <fullName evidence="2">N-acetyltransferase</fullName>
    </submittedName>
</protein>
<gene>
    <name evidence="2" type="ORF">KV396_08975</name>
</gene>
<dbReference type="InterPro" id="IPR031165">
    <property type="entry name" value="GNAT_YJDJ"/>
</dbReference>
<dbReference type="EMBL" id="CP078077">
    <property type="protein sequence ID" value="UPL14600.1"/>
    <property type="molecule type" value="Genomic_DNA"/>
</dbReference>
<dbReference type="PROSITE" id="PS51729">
    <property type="entry name" value="GNAT_YJDJ"/>
    <property type="match status" value="1"/>
</dbReference>
<dbReference type="PANTHER" id="PTHR31435:SF10">
    <property type="entry name" value="BSR4717 PROTEIN"/>
    <property type="match status" value="1"/>
</dbReference>
<sequence length="100" mass="10757">MTDITVTRNDDASRYEIRTGDLLAGFATFVTKHGQIRFTHTEIDPAFQGQGLAGKLAKAALTDAAASGDAIVPLCPYIASYLETHEIPGAEIRWPKRPGA</sequence>
<feature type="domain" description="N-acetyltransferase" evidence="1">
    <location>
        <begin position="7"/>
        <end position="95"/>
    </location>
</feature>
<dbReference type="RefSeq" id="WP_247955492.1">
    <property type="nucleotide sequence ID" value="NZ_CP078077.1"/>
</dbReference>
<dbReference type="InterPro" id="IPR016181">
    <property type="entry name" value="Acyl_CoA_acyltransferase"/>
</dbReference>
<reference evidence="2 3" key="1">
    <citation type="submission" date="2021-06" db="EMBL/GenBank/DDBJ databases">
        <title>Genome-based taxonomic framework of Microbacterium strains isolated from marine environment, the description of four new species and reclassification of four preexisting species.</title>
        <authorList>
            <person name="Lee S.D."/>
            <person name="Kim S.-M."/>
            <person name="Byeon Y.-S."/>
            <person name="Yang H.L."/>
            <person name="Kim I.S."/>
        </authorList>
    </citation>
    <scope>NUCLEOTIDE SEQUENCE [LARGE SCALE GENOMIC DNA]</scope>
    <source>
        <strain evidence="2 3">SSW1-36</strain>
    </source>
</reference>
<dbReference type="Pfam" id="PF14542">
    <property type="entry name" value="Acetyltransf_CG"/>
    <property type="match status" value="1"/>
</dbReference>
<dbReference type="SUPFAM" id="SSF55729">
    <property type="entry name" value="Acyl-CoA N-acyltransferases (Nat)"/>
    <property type="match status" value="1"/>
</dbReference>
<evidence type="ECO:0000313" key="3">
    <source>
        <dbReference type="Proteomes" id="UP000831963"/>
    </source>
</evidence>
<keyword evidence="3" id="KW-1185">Reference proteome</keyword>
<evidence type="ECO:0000313" key="2">
    <source>
        <dbReference type="EMBL" id="UPL14600.1"/>
    </source>
</evidence>